<sequence>MIKIKSIKRKSFILQIMLLFILAALLIGSPSVFASNQIHWENLSSAIKNNKANKKVFLLHFYYPTCSYCIRMDKNVFSSKRVINYLNAHFHNVLVDIYSHKKVMYFNGKYMSDSHIASKFNITGTPTEIFFSPAYKKVFILPGYWSKNNFLLVAKWIGSGKYKVETLRKFSRAQ</sequence>
<dbReference type="InterPro" id="IPR036249">
    <property type="entry name" value="Thioredoxin-like_sf"/>
</dbReference>
<proteinExistence type="predicted"/>
<comment type="caution">
    <text evidence="2">The sequence shown here is derived from an EMBL/GenBank/DDBJ whole genome shotgun (WGS) entry which is preliminary data.</text>
</comment>
<evidence type="ECO:0000259" key="1">
    <source>
        <dbReference type="Pfam" id="PF13098"/>
    </source>
</evidence>
<feature type="domain" description="Thioredoxin-like fold" evidence="1">
    <location>
        <begin position="51"/>
        <end position="151"/>
    </location>
</feature>
<dbReference type="Gene3D" id="3.40.30.10">
    <property type="entry name" value="Glutaredoxin"/>
    <property type="match status" value="1"/>
</dbReference>
<protein>
    <submittedName>
        <fullName evidence="2">DUF255 domain-containing protein</fullName>
    </submittedName>
</protein>
<gene>
    <name evidence="2" type="ORF">EVG15_00640</name>
</gene>
<dbReference type="Pfam" id="PF13098">
    <property type="entry name" value="Thioredoxin_2"/>
    <property type="match status" value="1"/>
</dbReference>
<dbReference type="InterPro" id="IPR012336">
    <property type="entry name" value="Thioredoxin-like_fold"/>
</dbReference>
<dbReference type="AlphaFoldDB" id="A0A519BQ70"/>
<evidence type="ECO:0000313" key="3">
    <source>
        <dbReference type="Proteomes" id="UP000319296"/>
    </source>
</evidence>
<name>A0A519BQ70_9DELT</name>
<reference evidence="2 3" key="1">
    <citation type="journal article" date="2019" name="ISME J.">
        <title>Insights into ecological role of a new deltaproteobacterial order Candidatus Acidulodesulfobacterales by metagenomics and metatranscriptomics.</title>
        <authorList>
            <person name="Tan S."/>
            <person name="Liu J."/>
            <person name="Fang Y."/>
            <person name="Hedlund B.P."/>
            <person name="Lian Z.H."/>
            <person name="Huang L.Y."/>
            <person name="Li J.T."/>
            <person name="Huang L.N."/>
            <person name="Li W.J."/>
            <person name="Jiang H.C."/>
            <person name="Dong H.L."/>
            <person name="Shu W.S."/>
        </authorList>
    </citation>
    <scope>NUCLEOTIDE SEQUENCE [LARGE SCALE GENOMIC DNA]</scope>
    <source>
        <strain evidence="2">AP1</strain>
    </source>
</reference>
<dbReference type="SUPFAM" id="SSF52833">
    <property type="entry name" value="Thioredoxin-like"/>
    <property type="match status" value="1"/>
</dbReference>
<dbReference type="Proteomes" id="UP000319296">
    <property type="component" value="Unassembled WGS sequence"/>
</dbReference>
<evidence type="ECO:0000313" key="2">
    <source>
        <dbReference type="EMBL" id="RZD19422.1"/>
    </source>
</evidence>
<dbReference type="EMBL" id="SGBB01000001">
    <property type="protein sequence ID" value="RZD19422.1"/>
    <property type="molecule type" value="Genomic_DNA"/>
</dbReference>
<organism evidence="2 3">
    <name type="scientific">Candidatus Acididesulfobacter diazotrophicus</name>
    <dbReference type="NCBI Taxonomy" id="2597226"/>
    <lineage>
        <taxon>Bacteria</taxon>
        <taxon>Deltaproteobacteria</taxon>
        <taxon>Candidatus Acidulodesulfobacterales</taxon>
        <taxon>Candidatus Acididesulfobacter</taxon>
    </lineage>
</organism>
<accession>A0A519BQ70</accession>